<dbReference type="WBParaSite" id="Hba_03158">
    <property type="protein sequence ID" value="Hba_03158"/>
    <property type="gene ID" value="Hba_03158"/>
</dbReference>
<evidence type="ECO:0000313" key="4">
    <source>
        <dbReference type="Proteomes" id="UP000095283"/>
    </source>
</evidence>
<evidence type="ECO:0000313" key="5">
    <source>
        <dbReference type="WBParaSite" id="Hba_03158"/>
    </source>
</evidence>
<keyword evidence="2" id="KW-0812">Transmembrane</keyword>
<name>A0A1I7WDZ0_HETBA</name>
<dbReference type="GO" id="GO:0008720">
    <property type="term" value="F:D-lactate dehydrogenase (NAD+) activity"/>
    <property type="evidence" value="ECO:0007669"/>
    <property type="project" value="TreeGrafter"/>
</dbReference>
<evidence type="ECO:0000256" key="2">
    <source>
        <dbReference type="SAM" id="Phobius"/>
    </source>
</evidence>
<dbReference type="GO" id="GO:0050660">
    <property type="term" value="F:flavin adenine dinucleotide binding"/>
    <property type="evidence" value="ECO:0007669"/>
    <property type="project" value="InterPro"/>
</dbReference>
<feature type="transmembrane region" description="Helical" evidence="2">
    <location>
        <begin position="148"/>
        <end position="168"/>
    </location>
</feature>
<feature type="domain" description="FAD linked oxidase N-terminal" evidence="3">
    <location>
        <begin position="57"/>
        <end position="106"/>
    </location>
</feature>
<dbReference type="Pfam" id="PF01565">
    <property type="entry name" value="FAD_binding_4"/>
    <property type="match status" value="1"/>
</dbReference>
<dbReference type="GO" id="GO:0004458">
    <property type="term" value="F:D-lactate dehydrogenase (cytochrome) activity"/>
    <property type="evidence" value="ECO:0007669"/>
    <property type="project" value="TreeGrafter"/>
</dbReference>
<dbReference type="InterPro" id="IPR016169">
    <property type="entry name" value="FAD-bd_PCMH_sub2"/>
</dbReference>
<dbReference type="GO" id="GO:1903457">
    <property type="term" value="P:lactate catabolic process"/>
    <property type="evidence" value="ECO:0007669"/>
    <property type="project" value="TreeGrafter"/>
</dbReference>
<comment type="similarity">
    <text evidence="1">Belongs to the FAD-binding oxidoreductase/transferase type 4 family.</text>
</comment>
<dbReference type="Proteomes" id="UP000095283">
    <property type="component" value="Unplaced"/>
</dbReference>
<keyword evidence="2" id="KW-1133">Transmembrane helix</keyword>
<keyword evidence="4" id="KW-1185">Reference proteome</keyword>
<dbReference type="Gene3D" id="3.30.465.10">
    <property type="match status" value="1"/>
</dbReference>
<keyword evidence="2" id="KW-0472">Membrane</keyword>
<sequence>MSGICIRLLKGDRLEINLSLKELRPPCKKKERSIGLLFLPCPSEYAFESTMIGGRLPSVVLVPSSVEQVSDILRLCNKNRISIVPFGTGTGLEGGSISIQVKITEFNIYSIKRVNITGVMKENILNLEVVLADGTVLYTRGKDARPRFYILIIVFYLISYLSTKSAAGLNLTDLFVGSEGTLGIITMATLRLHARPSFTSSAVCSFPTLLDTVNSVVETLQSGIPVARIGV</sequence>
<reference evidence="5" key="1">
    <citation type="submission" date="2016-11" db="UniProtKB">
        <authorList>
            <consortium name="WormBaseParasite"/>
        </authorList>
    </citation>
    <scope>IDENTIFICATION</scope>
</reference>
<evidence type="ECO:0000259" key="3">
    <source>
        <dbReference type="Pfam" id="PF01565"/>
    </source>
</evidence>
<dbReference type="AlphaFoldDB" id="A0A1I7WDZ0"/>
<accession>A0A1I7WDZ0</accession>
<dbReference type="InterPro" id="IPR016167">
    <property type="entry name" value="FAD-bd_PCMH_sub1"/>
</dbReference>
<evidence type="ECO:0000256" key="1">
    <source>
        <dbReference type="ARBA" id="ARBA00008000"/>
    </source>
</evidence>
<dbReference type="InterPro" id="IPR006094">
    <property type="entry name" value="Oxid_FAD_bind_N"/>
</dbReference>
<protein>
    <submittedName>
        <fullName evidence="5">FAD_binding_4 domain-containing protein</fullName>
    </submittedName>
</protein>
<dbReference type="InterPro" id="IPR036318">
    <property type="entry name" value="FAD-bd_PCMH-like_sf"/>
</dbReference>
<dbReference type="GO" id="GO:0005739">
    <property type="term" value="C:mitochondrion"/>
    <property type="evidence" value="ECO:0007669"/>
    <property type="project" value="TreeGrafter"/>
</dbReference>
<dbReference type="SUPFAM" id="SSF56176">
    <property type="entry name" value="FAD-binding/transporter-associated domain-like"/>
    <property type="match status" value="1"/>
</dbReference>
<proteinExistence type="inferred from homology"/>
<dbReference type="PANTHER" id="PTHR11748">
    <property type="entry name" value="D-LACTATE DEHYDROGENASE"/>
    <property type="match status" value="1"/>
</dbReference>
<dbReference type="Gene3D" id="3.30.43.10">
    <property type="entry name" value="Uridine Diphospho-n-acetylenolpyruvylglucosamine Reductase, domain 2"/>
    <property type="match status" value="1"/>
</dbReference>
<organism evidence="4 5">
    <name type="scientific">Heterorhabditis bacteriophora</name>
    <name type="common">Entomopathogenic nematode worm</name>
    <dbReference type="NCBI Taxonomy" id="37862"/>
    <lineage>
        <taxon>Eukaryota</taxon>
        <taxon>Metazoa</taxon>
        <taxon>Ecdysozoa</taxon>
        <taxon>Nematoda</taxon>
        <taxon>Chromadorea</taxon>
        <taxon>Rhabditida</taxon>
        <taxon>Rhabditina</taxon>
        <taxon>Rhabditomorpha</taxon>
        <taxon>Strongyloidea</taxon>
        <taxon>Heterorhabditidae</taxon>
        <taxon>Heterorhabditis</taxon>
    </lineage>
</organism>
<dbReference type="PANTHER" id="PTHR11748:SF111">
    <property type="entry name" value="D-LACTATE DEHYDROGENASE, MITOCHONDRIAL-RELATED"/>
    <property type="match status" value="1"/>
</dbReference>